<dbReference type="EnsemblPlants" id="Kaladp0042s0224.4.v1.1">
    <property type="protein sequence ID" value="Kaladp0042s0224.4.v1.1"/>
    <property type="gene ID" value="Kaladp0042s0224.v1.1"/>
</dbReference>
<dbReference type="OMA" id="YINVNTR"/>
<dbReference type="Pfam" id="PF00023">
    <property type="entry name" value="Ank"/>
    <property type="match status" value="1"/>
</dbReference>
<dbReference type="AlphaFoldDB" id="A0A7N0TQK7"/>
<dbReference type="Gramene" id="Kaladp0042s0224.4.v1.1">
    <property type="protein sequence ID" value="Kaladp0042s0224.4.v1.1"/>
    <property type="gene ID" value="Kaladp0042s0224.v1.1"/>
</dbReference>
<dbReference type="PROSITE" id="PS50088">
    <property type="entry name" value="ANK_REPEAT"/>
    <property type="match status" value="2"/>
</dbReference>
<dbReference type="Gramene" id="Kaladp0042s0224.1.v1.1">
    <property type="protein sequence ID" value="Kaladp0042s0224.1.v1.1"/>
    <property type="gene ID" value="Kaladp0042s0224.v1.1"/>
</dbReference>
<evidence type="ECO:0000313" key="5">
    <source>
        <dbReference type="EnsemblPlants" id="Kaladp0042s0224.2.v1.1"/>
    </source>
</evidence>
<evidence type="ECO:0000256" key="1">
    <source>
        <dbReference type="ARBA" id="ARBA00022737"/>
    </source>
</evidence>
<dbReference type="EnsemblPlants" id="Kaladp0042s0224.2.v1.1">
    <property type="protein sequence ID" value="Kaladp0042s0224.2.v1.1"/>
    <property type="gene ID" value="Kaladp0042s0224.v1.1"/>
</dbReference>
<dbReference type="Pfam" id="PF12796">
    <property type="entry name" value="Ank_2"/>
    <property type="match status" value="2"/>
</dbReference>
<reference evidence="5" key="1">
    <citation type="submission" date="2021-01" db="UniProtKB">
        <authorList>
            <consortium name="EnsemblPlants"/>
        </authorList>
    </citation>
    <scope>IDENTIFICATION</scope>
</reference>
<sequence>MSEPSMKFPLRWESTGDQWWFASPIDWAAANGHYDLVRQLLLLDSNHLIKLTSLKRTRRLETVWDDEDQFHDVTNNRSKVARRLFVETDNKRGKNSLIRAGYGGWLLYTAASAGDLSFAQELLERDPLLIFGEGEYGVTDILYAAAKSKNSEVFKVLLDFAVSPRFGTGKAGEYEEHIGEVPSLFKDEMMKRAVFAAARGGNADILKELLSKDGGSDVLAYRDAQGSTILHAAASKGQVEVVKYLAEAFDICDVADNQGNTALHIAAYRGQSAVVESLITASPSSVSLENDSGETYLHMAVSGFQTHAFRRMDRQVEFLKQLVHGKIFRLEDIVNEKNKEGQTVLHTAIIGNIHADLVQLLMSIRYIDVNARDLNLMTPLDHLKRRPRSPSSDMLSNRLVSAGGIFSCQDHIARQALASRLRMEGNYSTSPGTTFRISDTEIFLYTGHDNLSDTSTGFSGPLSSYSPELTEIECPSHSPTQKAIRANHGTTRLSGLLEKLVAEENTKQKTRKLANAVSAAALPSKWDKAKETPMSLRQKYLTLSSSLTHSNKRTLSFRGLPSPASSAKKKLTSGLRHGIMQALPKLFSHRSLTSSAPPSLATSPKHSRAETVRSSHKLGQKLGTFNKRLKFCFGPTSLSVVEGTTVTGRQSQGTNTVTASA</sequence>
<evidence type="ECO:0000313" key="6">
    <source>
        <dbReference type="Proteomes" id="UP000594263"/>
    </source>
</evidence>
<name>A0A7N0TQK7_KALFE</name>
<dbReference type="PANTHER" id="PTHR24126:SF40">
    <property type="entry name" value="ANKYRIN REPEAT FAMILY PROTEIN"/>
    <property type="match status" value="1"/>
</dbReference>
<keyword evidence="2 3" id="KW-0040">ANK repeat</keyword>
<evidence type="ECO:0000256" key="3">
    <source>
        <dbReference type="PROSITE-ProRule" id="PRU00023"/>
    </source>
</evidence>
<dbReference type="PANTHER" id="PTHR24126">
    <property type="entry name" value="ANKYRIN REPEAT, PH AND SEC7 DOMAIN CONTAINING PROTEIN SECG-RELATED"/>
    <property type="match status" value="1"/>
</dbReference>
<feature type="region of interest" description="Disordered" evidence="4">
    <location>
        <begin position="591"/>
        <end position="616"/>
    </location>
</feature>
<accession>A0A7N0TQK7</accession>
<feature type="repeat" description="ANK" evidence="3">
    <location>
        <begin position="225"/>
        <end position="257"/>
    </location>
</feature>
<protein>
    <submittedName>
        <fullName evidence="5">Uncharacterized protein</fullName>
    </submittedName>
</protein>
<dbReference type="SUPFAM" id="SSF48403">
    <property type="entry name" value="Ankyrin repeat"/>
    <property type="match status" value="1"/>
</dbReference>
<evidence type="ECO:0000256" key="2">
    <source>
        <dbReference type="ARBA" id="ARBA00023043"/>
    </source>
</evidence>
<keyword evidence="6" id="KW-1185">Reference proteome</keyword>
<dbReference type="InterPro" id="IPR002110">
    <property type="entry name" value="Ankyrin_rpt"/>
</dbReference>
<organism evidence="5 6">
    <name type="scientific">Kalanchoe fedtschenkoi</name>
    <name type="common">Lavender scallops</name>
    <name type="synonym">South American air plant</name>
    <dbReference type="NCBI Taxonomy" id="63787"/>
    <lineage>
        <taxon>Eukaryota</taxon>
        <taxon>Viridiplantae</taxon>
        <taxon>Streptophyta</taxon>
        <taxon>Embryophyta</taxon>
        <taxon>Tracheophyta</taxon>
        <taxon>Spermatophyta</taxon>
        <taxon>Magnoliopsida</taxon>
        <taxon>eudicotyledons</taxon>
        <taxon>Gunneridae</taxon>
        <taxon>Pentapetalae</taxon>
        <taxon>Saxifragales</taxon>
        <taxon>Crassulaceae</taxon>
        <taxon>Kalanchoe</taxon>
    </lineage>
</organism>
<dbReference type="SMART" id="SM00248">
    <property type="entry name" value="ANK"/>
    <property type="match status" value="8"/>
</dbReference>
<keyword evidence="1" id="KW-0677">Repeat</keyword>
<proteinExistence type="predicted"/>
<dbReference type="Proteomes" id="UP000594263">
    <property type="component" value="Unplaced"/>
</dbReference>
<feature type="region of interest" description="Disordered" evidence="4">
    <location>
        <begin position="553"/>
        <end position="572"/>
    </location>
</feature>
<evidence type="ECO:0000256" key="4">
    <source>
        <dbReference type="SAM" id="MobiDB-lite"/>
    </source>
</evidence>
<dbReference type="InterPro" id="IPR036770">
    <property type="entry name" value="Ankyrin_rpt-contain_sf"/>
</dbReference>
<dbReference type="Gramene" id="Kaladp0042s0224.2.v1.1">
    <property type="protein sequence ID" value="Kaladp0042s0224.2.v1.1"/>
    <property type="gene ID" value="Kaladp0042s0224.v1.1"/>
</dbReference>
<dbReference type="EnsemblPlants" id="Kaladp0042s0224.1.v1.1">
    <property type="protein sequence ID" value="Kaladp0042s0224.1.v1.1"/>
    <property type="gene ID" value="Kaladp0042s0224.v1.1"/>
</dbReference>
<dbReference type="PROSITE" id="PS50297">
    <property type="entry name" value="ANK_REP_REGION"/>
    <property type="match status" value="2"/>
</dbReference>
<dbReference type="Gramene" id="Kaladp0042s0224.3.v1.1">
    <property type="protein sequence ID" value="Kaladp0042s0224.3.v1.1"/>
    <property type="gene ID" value="Kaladp0042s0224.v1.1"/>
</dbReference>
<feature type="compositionally biased region" description="Low complexity" evidence="4">
    <location>
        <begin position="591"/>
        <end position="604"/>
    </location>
</feature>
<dbReference type="EnsemblPlants" id="Kaladp0042s0224.3.v1.1">
    <property type="protein sequence ID" value="Kaladp0042s0224.3.v1.1"/>
    <property type="gene ID" value="Kaladp0042s0224.v1.1"/>
</dbReference>
<dbReference type="Gene3D" id="1.25.40.20">
    <property type="entry name" value="Ankyrin repeat-containing domain"/>
    <property type="match status" value="1"/>
</dbReference>
<feature type="repeat" description="ANK" evidence="3">
    <location>
        <begin position="258"/>
        <end position="279"/>
    </location>
</feature>